<evidence type="ECO:0000256" key="2">
    <source>
        <dbReference type="ARBA" id="ARBA00023125"/>
    </source>
</evidence>
<dbReference type="SUPFAM" id="SSF46785">
    <property type="entry name" value="Winged helix' DNA-binding domain"/>
    <property type="match status" value="1"/>
</dbReference>
<dbReference type="InterPro" id="IPR050397">
    <property type="entry name" value="Env_Response_Regulators"/>
</dbReference>
<evidence type="ECO:0000259" key="4">
    <source>
        <dbReference type="PROSITE" id="PS50042"/>
    </source>
</evidence>
<evidence type="ECO:0000256" key="3">
    <source>
        <dbReference type="ARBA" id="ARBA00023163"/>
    </source>
</evidence>
<organism evidence="6 7">
    <name type="scientific">Faecalicatena contorta</name>
    <dbReference type="NCBI Taxonomy" id="39482"/>
    <lineage>
        <taxon>Bacteria</taxon>
        <taxon>Bacillati</taxon>
        <taxon>Bacillota</taxon>
        <taxon>Clostridia</taxon>
        <taxon>Lachnospirales</taxon>
        <taxon>Lachnospiraceae</taxon>
        <taxon>Faecalicatena</taxon>
    </lineage>
</organism>
<dbReference type="PANTHER" id="PTHR24567:SF58">
    <property type="entry name" value="CYCLIC AMP-BINDING REGULATORY PROTEIN"/>
    <property type="match status" value="1"/>
</dbReference>
<dbReference type="GO" id="GO:0003700">
    <property type="term" value="F:DNA-binding transcription factor activity"/>
    <property type="evidence" value="ECO:0007669"/>
    <property type="project" value="TreeGrafter"/>
</dbReference>
<dbReference type="PANTHER" id="PTHR24567">
    <property type="entry name" value="CRP FAMILY TRANSCRIPTIONAL REGULATORY PROTEIN"/>
    <property type="match status" value="1"/>
</dbReference>
<dbReference type="SMART" id="SM00419">
    <property type="entry name" value="HTH_CRP"/>
    <property type="match status" value="1"/>
</dbReference>
<dbReference type="AlphaFoldDB" id="A0A315ZVK4"/>
<dbReference type="GO" id="GO:0003677">
    <property type="term" value="F:DNA binding"/>
    <property type="evidence" value="ECO:0007669"/>
    <property type="project" value="UniProtKB-KW"/>
</dbReference>
<feature type="domain" description="Cyclic nucleotide-binding" evidence="4">
    <location>
        <begin position="13"/>
        <end position="108"/>
    </location>
</feature>
<evidence type="ECO:0000313" key="7">
    <source>
        <dbReference type="Proteomes" id="UP000254051"/>
    </source>
</evidence>
<dbReference type="InterPro" id="IPR000595">
    <property type="entry name" value="cNMP-bd_dom"/>
</dbReference>
<dbReference type="InterPro" id="IPR014710">
    <property type="entry name" value="RmlC-like_jellyroll"/>
</dbReference>
<accession>A0A315ZVK4</accession>
<dbReference type="PROSITE" id="PS51063">
    <property type="entry name" value="HTH_CRP_2"/>
    <property type="match status" value="1"/>
</dbReference>
<dbReference type="Pfam" id="PF00027">
    <property type="entry name" value="cNMP_binding"/>
    <property type="match status" value="1"/>
</dbReference>
<protein>
    <submittedName>
        <fullName evidence="6">cAMP-binding domain of CRP or a regulatory subunit of cAMP-dependent protein kinases</fullName>
    </submittedName>
</protein>
<dbReference type="InterPro" id="IPR018490">
    <property type="entry name" value="cNMP-bd_dom_sf"/>
</dbReference>
<dbReference type="InterPro" id="IPR036390">
    <property type="entry name" value="WH_DNA-bd_sf"/>
</dbReference>
<dbReference type="SMART" id="SM00100">
    <property type="entry name" value="cNMP"/>
    <property type="match status" value="1"/>
</dbReference>
<dbReference type="CDD" id="cd00038">
    <property type="entry name" value="CAP_ED"/>
    <property type="match status" value="1"/>
</dbReference>
<dbReference type="Gene3D" id="2.60.120.10">
    <property type="entry name" value="Jelly Rolls"/>
    <property type="match status" value="1"/>
</dbReference>
<dbReference type="GO" id="GO:0005829">
    <property type="term" value="C:cytosol"/>
    <property type="evidence" value="ECO:0007669"/>
    <property type="project" value="TreeGrafter"/>
</dbReference>
<dbReference type="OrthoDB" id="9774616at2"/>
<evidence type="ECO:0000259" key="5">
    <source>
        <dbReference type="PROSITE" id="PS51063"/>
    </source>
</evidence>
<keyword evidence="2" id="KW-0238">DNA-binding</keyword>
<sequence length="225" mass="25116">MENNIKFLQTVPLFNGIEEEELTHLLECIGAKEKTYIKNEFIFLSGDIPTSIGIILSGRVQIIKEDAFGNRTILNDLSAGAVFGESFICGGKFPLTVSAQAAENSSVLLCPFDLLMHICPKACEFHNTLIRNMMVMVSRQNIKLLAQLEVTTKRSLREKILTYLAQLAQEQNSATVTAPLGRIDLADFLGADRSSLTRELKRMQEEDLIQFDKNTYTLVNAVSLK</sequence>
<dbReference type="RefSeq" id="WP_109712524.1">
    <property type="nucleotide sequence ID" value="NZ_QGDS01000009.1"/>
</dbReference>
<proteinExistence type="predicted"/>
<name>A0A315ZVK4_9FIRM</name>
<dbReference type="Proteomes" id="UP000254051">
    <property type="component" value="Unassembled WGS sequence"/>
</dbReference>
<dbReference type="SUPFAM" id="SSF51206">
    <property type="entry name" value="cAMP-binding domain-like"/>
    <property type="match status" value="1"/>
</dbReference>
<dbReference type="Pfam" id="PF13545">
    <property type="entry name" value="HTH_Crp_2"/>
    <property type="match status" value="1"/>
</dbReference>
<keyword evidence="7" id="KW-1185">Reference proteome</keyword>
<evidence type="ECO:0000313" key="6">
    <source>
        <dbReference type="EMBL" id="SUQ15060.1"/>
    </source>
</evidence>
<keyword evidence="3" id="KW-0804">Transcription</keyword>
<feature type="domain" description="HTH crp-type" evidence="5">
    <location>
        <begin position="154"/>
        <end position="222"/>
    </location>
</feature>
<evidence type="ECO:0000256" key="1">
    <source>
        <dbReference type="ARBA" id="ARBA00023015"/>
    </source>
</evidence>
<gene>
    <name evidence="6" type="ORF">SAMN05216529_109111</name>
</gene>
<dbReference type="InterPro" id="IPR012318">
    <property type="entry name" value="HTH_CRP"/>
</dbReference>
<reference evidence="7" key="1">
    <citation type="submission" date="2017-07" db="EMBL/GenBank/DDBJ databases">
        <authorList>
            <person name="Varghese N."/>
            <person name="Submissions S."/>
        </authorList>
    </citation>
    <scope>NUCLEOTIDE SEQUENCE [LARGE SCALE GENOMIC DNA]</scope>
    <source>
        <strain evidence="7">NLAE-zl-C134</strain>
    </source>
</reference>
<dbReference type="EMBL" id="UHJJ01000009">
    <property type="protein sequence ID" value="SUQ15060.1"/>
    <property type="molecule type" value="Genomic_DNA"/>
</dbReference>
<keyword evidence="1" id="KW-0805">Transcription regulation</keyword>
<dbReference type="PROSITE" id="PS50042">
    <property type="entry name" value="CNMP_BINDING_3"/>
    <property type="match status" value="1"/>
</dbReference>